<keyword evidence="2" id="KW-1185">Reference proteome</keyword>
<comment type="caution">
    <text evidence="1">The sequence shown here is derived from an EMBL/GenBank/DDBJ whole genome shotgun (WGS) entry which is preliminary data.</text>
</comment>
<dbReference type="EMBL" id="JACAZI010000024">
    <property type="protein sequence ID" value="KAF7335555.1"/>
    <property type="molecule type" value="Genomic_DNA"/>
</dbReference>
<organism evidence="1 2">
    <name type="scientific">Mycena venus</name>
    <dbReference type="NCBI Taxonomy" id="2733690"/>
    <lineage>
        <taxon>Eukaryota</taxon>
        <taxon>Fungi</taxon>
        <taxon>Dikarya</taxon>
        <taxon>Basidiomycota</taxon>
        <taxon>Agaricomycotina</taxon>
        <taxon>Agaricomycetes</taxon>
        <taxon>Agaricomycetidae</taxon>
        <taxon>Agaricales</taxon>
        <taxon>Marasmiineae</taxon>
        <taxon>Mycenaceae</taxon>
        <taxon>Mycena</taxon>
    </lineage>
</organism>
<proteinExistence type="predicted"/>
<accession>A0A8H6X7N6</accession>
<name>A0A8H6X7N6_9AGAR</name>
<evidence type="ECO:0000313" key="2">
    <source>
        <dbReference type="Proteomes" id="UP000620124"/>
    </source>
</evidence>
<evidence type="ECO:0000313" key="1">
    <source>
        <dbReference type="EMBL" id="KAF7335555.1"/>
    </source>
</evidence>
<sequence>MGALSVAAAVSSETVAGRVLEGERSPSNRRIRPLSSVLAPFLLVPKPTSVLVDPGLSSRSRASVDSGLIRSSYTGTSRSPPCPGVLASMHGDIGQVGRAKRLTFIVLVLETSSCSADLDGHIATSASCSKDAAITD</sequence>
<dbReference type="AlphaFoldDB" id="A0A8H6X7N6"/>
<gene>
    <name evidence="1" type="ORF">MVEN_02209500</name>
</gene>
<reference evidence="1" key="1">
    <citation type="submission" date="2020-05" db="EMBL/GenBank/DDBJ databases">
        <title>Mycena genomes resolve the evolution of fungal bioluminescence.</title>
        <authorList>
            <person name="Tsai I.J."/>
        </authorList>
    </citation>
    <scope>NUCLEOTIDE SEQUENCE</scope>
    <source>
        <strain evidence="1">CCC161011</strain>
    </source>
</reference>
<dbReference type="Proteomes" id="UP000620124">
    <property type="component" value="Unassembled WGS sequence"/>
</dbReference>
<protein>
    <submittedName>
        <fullName evidence="1">Uncharacterized protein</fullName>
    </submittedName>
</protein>